<reference evidence="3" key="1">
    <citation type="submission" date="2021-01" db="EMBL/GenBank/DDBJ databases">
        <title>Genomic Encyclopedia of Type Strains, Phase IV (KMG-IV): sequencing the most valuable type-strain genomes for metagenomic binning, comparative biology and taxonomic classification.</title>
        <authorList>
            <person name="Goeker M."/>
        </authorList>
    </citation>
    <scope>NUCLEOTIDE SEQUENCE</scope>
    <source>
        <strain evidence="3">DSM 25523</strain>
    </source>
</reference>
<dbReference type="Proteomes" id="UP000717624">
    <property type="component" value="Unassembled WGS sequence"/>
</dbReference>
<keyword evidence="3" id="KW-0969">Cilium</keyword>
<evidence type="ECO:0000259" key="2">
    <source>
        <dbReference type="Pfam" id="PF02120"/>
    </source>
</evidence>
<dbReference type="AlphaFoldDB" id="A0A938XZW4"/>
<proteinExistence type="predicted"/>
<gene>
    <name evidence="3" type="ORF">JOD01_002227</name>
</gene>
<feature type="domain" description="Flagellar hook-length control protein-like C-terminal" evidence="2">
    <location>
        <begin position="316"/>
        <end position="398"/>
    </location>
</feature>
<keyword evidence="3" id="KW-0282">Flagellum</keyword>
<dbReference type="CDD" id="cd17470">
    <property type="entry name" value="T3SS_Flik_C"/>
    <property type="match status" value="1"/>
</dbReference>
<dbReference type="PANTHER" id="PTHR37533:SF2">
    <property type="entry name" value="FLAGELLAR HOOK-LENGTH CONTROL PROTEIN"/>
    <property type="match status" value="1"/>
</dbReference>
<evidence type="ECO:0000256" key="1">
    <source>
        <dbReference type="SAM" id="MobiDB-lite"/>
    </source>
</evidence>
<dbReference type="Pfam" id="PF02120">
    <property type="entry name" value="Flg_hook"/>
    <property type="match status" value="1"/>
</dbReference>
<evidence type="ECO:0000313" key="4">
    <source>
        <dbReference type="Proteomes" id="UP000717624"/>
    </source>
</evidence>
<name>A0A938XZW4_9BACL</name>
<sequence length="459" mass="49491">MNTIVTSSAPLATPSANAGSASAAVGINSAGANQAEGLGNLFAMQLGNLLADAQPGEAVLEPGENSFDEEQLATMNDLLTLLQQLVNGTGASPQQLEQLPEQLQASESLPFSAQTQAMRLSEEQLQQITAALTQQGLSQQDANKAAAFMAALAQTAASEQQPSVRELMQQAKALLEQLGVEVVPQENTAETSKKDKVSNLLKTNAHFLAQTRSTDVNSLQTESATSQNWLKVNAALSSYQNEAAVTVKSTIVPSVAEQSGNELTDSGSMMEATPLTPQSAAMPQTGNSFAAQLQQTEPQHVRSANFLQDMANVFVKQMKVVEQQGISEAKLILHPESLGQIDVKITSNNGVITAHFTADTSSGKELLDNQLQQLRHALVQQGLQVDRLEVTQQQDQPQLAFQQQQREQARQQQEDGRQQNKNKQEEQEEFSLESLVDTSGSLSSLRERLRQVGTVEYSV</sequence>
<dbReference type="EMBL" id="JAFBEB010000006">
    <property type="protein sequence ID" value="MBM7590623.1"/>
    <property type="molecule type" value="Genomic_DNA"/>
</dbReference>
<feature type="compositionally biased region" description="Basic and acidic residues" evidence="1">
    <location>
        <begin position="407"/>
        <end position="425"/>
    </location>
</feature>
<accession>A0A938XZW4</accession>
<dbReference type="PANTHER" id="PTHR37533">
    <property type="entry name" value="FLAGELLAR HOOK-LENGTH CONTROL PROTEIN"/>
    <property type="match status" value="1"/>
</dbReference>
<organism evidence="3 4">
    <name type="scientific">Brevibacillus fulvus</name>
    <dbReference type="NCBI Taxonomy" id="1125967"/>
    <lineage>
        <taxon>Bacteria</taxon>
        <taxon>Bacillati</taxon>
        <taxon>Bacillota</taxon>
        <taxon>Bacilli</taxon>
        <taxon>Bacillales</taxon>
        <taxon>Paenibacillaceae</taxon>
        <taxon>Brevibacillus</taxon>
    </lineage>
</organism>
<feature type="region of interest" description="Disordered" evidence="1">
    <location>
        <begin position="396"/>
        <end position="438"/>
    </location>
</feature>
<comment type="caution">
    <text evidence="3">The sequence shown here is derived from an EMBL/GenBank/DDBJ whole genome shotgun (WGS) entry which is preliminary data.</text>
</comment>
<dbReference type="RefSeq" id="WP_204518359.1">
    <property type="nucleotide sequence ID" value="NZ_BAABIN010000002.1"/>
</dbReference>
<dbReference type="InterPro" id="IPR052563">
    <property type="entry name" value="FliK"/>
</dbReference>
<protein>
    <submittedName>
        <fullName evidence="3">Flagellar hook-length control protein FliK</fullName>
    </submittedName>
</protein>
<dbReference type="InterPro" id="IPR038610">
    <property type="entry name" value="FliK-like_C_sf"/>
</dbReference>
<evidence type="ECO:0000313" key="3">
    <source>
        <dbReference type="EMBL" id="MBM7590623.1"/>
    </source>
</evidence>
<keyword evidence="3" id="KW-0966">Cell projection</keyword>
<feature type="compositionally biased region" description="Low complexity" evidence="1">
    <location>
        <begin position="396"/>
        <end position="406"/>
    </location>
</feature>
<keyword evidence="4" id="KW-1185">Reference proteome</keyword>
<dbReference type="InterPro" id="IPR021136">
    <property type="entry name" value="Flagellar_hook_control-like_C"/>
</dbReference>
<dbReference type="Gene3D" id="3.30.750.140">
    <property type="match status" value="1"/>
</dbReference>